<gene>
    <name evidence="1" type="ORF">F4562_005140</name>
</gene>
<reference evidence="1 2" key="1">
    <citation type="submission" date="2020-08" db="EMBL/GenBank/DDBJ databases">
        <title>Sequencing the genomes of 1000 actinobacteria strains.</title>
        <authorList>
            <person name="Klenk H.-P."/>
        </authorList>
    </citation>
    <scope>NUCLEOTIDE SEQUENCE [LARGE SCALE GENOMIC DNA]</scope>
    <source>
        <strain evidence="1 2">DSM 46887</strain>
    </source>
</reference>
<evidence type="ECO:0008006" key="3">
    <source>
        <dbReference type="Google" id="ProtNLM"/>
    </source>
</evidence>
<keyword evidence="2" id="KW-1185">Reference proteome</keyword>
<dbReference type="AlphaFoldDB" id="A0A7W9IJU0"/>
<comment type="caution">
    <text evidence="1">The sequence shown here is derived from an EMBL/GenBank/DDBJ whole genome shotgun (WGS) entry which is preliminary data.</text>
</comment>
<proteinExistence type="predicted"/>
<organism evidence="1 2">
    <name type="scientific">Streptosporangium becharense</name>
    <dbReference type="NCBI Taxonomy" id="1816182"/>
    <lineage>
        <taxon>Bacteria</taxon>
        <taxon>Bacillati</taxon>
        <taxon>Actinomycetota</taxon>
        <taxon>Actinomycetes</taxon>
        <taxon>Streptosporangiales</taxon>
        <taxon>Streptosporangiaceae</taxon>
        <taxon>Streptosporangium</taxon>
    </lineage>
</organism>
<dbReference type="RefSeq" id="WP_184544230.1">
    <property type="nucleotide sequence ID" value="NZ_JACHMP010000001.1"/>
</dbReference>
<dbReference type="Proteomes" id="UP000540685">
    <property type="component" value="Unassembled WGS sequence"/>
</dbReference>
<dbReference type="EMBL" id="JACHMP010000001">
    <property type="protein sequence ID" value="MBB5822078.1"/>
    <property type="molecule type" value="Genomic_DNA"/>
</dbReference>
<protein>
    <recommendedName>
        <fullName evidence="3">Immunity protein 10</fullName>
    </recommendedName>
</protein>
<sequence>MTIRFIARVVGVEDGADDCLSAGIAETEDGDGMLFDFQCALYEPDEQDIALGWDTHANQGTAYGAVNELTLHGNVLDPDDLEALGLPDPEIEAIIEADDEAIEEFRNALRRILAYGRVHARPSVVHL</sequence>
<accession>A0A7W9IJU0</accession>
<name>A0A7W9IJU0_9ACTN</name>
<evidence type="ECO:0000313" key="1">
    <source>
        <dbReference type="EMBL" id="MBB5822078.1"/>
    </source>
</evidence>
<evidence type="ECO:0000313" key="2">
    <source>
        <dbReference type="Proteomes" id="UP000540685"/>
    </source>
</evidence>